<accession>A0ABP9ZEZ9</accession>
<evidence type="ECO:0000256" key="2">
    <source>
        <dbReference type="SAM" id="SignalP"/>
    </source>
</evidence>
<evidence type="ECO:0000256" key="1">
    <source>
        <dbReference type="SAM" id="MobiDB-lite"/>
    </source>
</evidence>
<feature type="compositionally biased region" description="Low complexity" evidence="1">
    <location>
        <begin position="150"/>
        <end position="166"/>
    </location>
</feature>
<gene>
    <name evidence="3" type="ORF">MFLAVUS_011244</name>
</gene>
<feature type="compositionally biased region" description="Low complexity" evidence="1">
    <location>
        <begin position="110"/>
        <end position="141"/>
    </location>
</feature>
<dbReference type="Proteomes" id="UP001473302">
    <property type="component" value="Unassembled WGS sequence"/>
</dbReference>
<comment type="caution">
    <text evidence="3">The sequence shown here is derived from an EMBL/GenBank/DDBJ whole genome shotgun (WGS) entry which is preliminary data.</text>
</comment>
<organism evidence="3 4">
    <name type="scientific">Mucor flavus</name>
    <dbReference type="NCBI Taxonomy" id="439312"/>
    <lineage>
        <taxon>Eukaryota</taxon>
        <taxon>Fungi</taxon>
        <taxon>Fungi incertae sedis</taxon>
        <taxon>Mucoromycota</taxon>
        <taxon>Mucoromycotina</taxon>
        <taxon>Mucoromycetes</taxon>
        <taxon>Mucorales</taxon>
        <taxon>Mucorineae</taxon>
        <taxon>Mucoraceae</taxon>
        <taxon>Mucor</taxon>
    </lineage>
</organism>
<feature type="chain" id="PRO_5045476089" evidence="2">
    <location>
        <begin position="21"/>
        <end position="166"/>
    </location>
</feature>
<evidence type="ECO:0000313" key="3">
    <source>
        <dbReference type="EMBL" id="GAA5817693.1"/>
    </source>
</evidence>
<protein>
    <submittedName>
        <fullName evidence="3">Uncharacterized protein</fullName>
    </submittedName>
</protein>
<feature type="region of interest" description="Disordered" evidence="1">
    <location>
        <begin position="107"/>
        <end position="166"/>
    </location>
</feature>
<dbReference type="EMBL" id="BAABUK010000047">
    <property type="protein sequence ID" value="GAA5817693.1"/>
    <property type="molecule type" value="Genomic_DNA"/>
</dbReference>
<keyword evidence="2" id="KW-0732">Signal</keyword>
<reference evidence="3 4" key="1">
    <citation type="submission" date="2024-04" db="EMBL/GenBank/DDBJ databases">
        <title>genome sequences of Mucor flavus KT1a and Helicostylum pulchrum KT1b strains isolated from the surface of a dry-aged beef.</title>
        <authorList>
            <person name="Toyotome T."/>
            <person name="Hosono M."/>
            <person name="Torimaru M."/>
            <person name="Fukuda K."/>
            <person name="Mikami N."/>
        </authorList>
    </citation>
    <scope>NUCLEOTIDE SEQUENCE [LARGE SCALE GENOMIC DNA]</scope>
    <source>
        <strain evidence="3 4">KT1a</strain>
    </source>
</reference>
<proteinExistence type="predicted"/>
<keyword evidence="4" id="KW-1185">Reference proteome</keyword>
<name>A0ABP9ZEZ9_9FUNG</name>
<sequence length="166" mass="16827">MLYKYSLVALLSFSSVAVYATSYSGFYCKVGGSSVFGWNSECKGEIQGCDTDGFECKYCTDCTSAERVCKYEGGELWRASSWESWSNGDGTACDCSEGVSTAKLTTDPLATTEDTPGTVGTPGTAGAPGTAGTAGTAGTTARNSFRAVNGLPGADGLSGADGSSGS</sequence>
<feature type="signal peptide" evidence="2">
    <location>
        <begin position="1"/>
        <end position="20"/>
    </location>
</feature>
<evidence type="ECO:0000313" key="4">
    <source>
        <dbReference type="Proteomes" id="UP001473302"/>
    </source>
</evidence>